<feature type="compositionally biased region" description="Basic and acidic residues" evidence="1">
    <location>
        <begin position="156"/>
        <end position="169"/>
    </location>
</feature>
<evidence type="ECO:0000256" key="1">
    <source>
        <dbReference type="SAM" id="MobiDB-lite"/>
    </source>
</evidence>
<name>A0ABV6P2M0_9ACTN</name>
<accession>A0ABV6P2M0</accession>
<dbReference type="EMBL" id="JBHLUE010000017">
    <property type="protein sequence ID" value="MFC0566722.1"/>
    <property type="molecule type" value="Genomic_DNA"/>
</dbReference>
<reference evidence="3 4" key="1">
    <citation type="submission" date="2024-09" db="EMBL/GenBank/DDBJ databases">
        <authorList>
            <person name="Sun Q."/>
            <person name="Mori K."/>
        </authorList>
    </citation>
    <scope>NUCLEOTIDE SEQUENCE [LARGE SCALE GENOMIC DNA]</scope>
    <source>
        <strain evidence="3 4">TBRC 2205</strain>
    </source>
</reference>
<dbReference type="SUPFAM" id="SSF46785">
    <property type="entry name" value="Winged helix' DNA-binding domain"/>
    <property type="match status" value="1"/>
</dbReference>
<proteinExistence type="predicted"/>
<dbReference type="Pfam" id="PF01047">
    <property type="entry name" value="MarR"/>
    <property type="match status" value="1"/>
</dbReference>
<sequence length="169" mass="18169">MTTSPADRAGERPAADAELDQLASDFERLMRLLRRATAPDGLSLTAASVLSRLDDLGPHRLSDLAVAEGVTQPAMTQLVSRLERCGFAERAGDPADGRVVLVRATAAGRDRIRERRRARAAKLRELLAGLPDEDRAALERSLRTVDRLAGPANDRPAGRVGEHEGGTTT</sequence>
<dbReference type="Gene3D" id="1.10.10.10">
    <property type="entry name" value="Winged helix-like DNA-binding domain superfamily/Winged helix DNA-binding domain"/>
    <property type="match status" value="1"/>
</dbReference>
<dbReference type="InterPro" id="IPR000835">
    <property type="entry name" value="HTH_MarR-typ"/>
</dbReference>
<comment type="caution">
    <text evidence="3">The sequence shown here is derived from an EMBL/GenBank/DDBJ whole genome shotgun (WGS) entry which is preliminary data.</text>
</comment>
<evidence type="ECO:0000259" key="2">
    <source>
        <dbReference type="PROSITE" id="PS50995"/>
    </source>
</evidence>
<dbReference type="InterPro" id="IPR052526">
    <property type="entry name" value="HTH-type_Bedaq_tolerance"/>
</dbReference>
<organism evidence="3 4">
    <name type="scientific">Plantactinospora siamensis</name>
    <dbReference type="NCBI Taxonomy" id="555372"/>
    <lineage>
        <taxon>Bacteria</taxon>
        <taxon>Bacillati</taxon>
        <taxon>Actinomycetota</taxon>
        <taxon>Actinomycetes</taxon>
        <taxon>Micromonosporales</taxon>
        <taxon>Micromonosporaceae</taxon>
        <taxon>Plantactinospora</taxon>
    </lineage>
</organism>
<dbReference type="InterPro" id="IPR036390">
    <property type="entry name" value="WH_DNA-bd_sf"/>
</dbReference>
<dbReference type="PROSITE" id="PS50995">
    <property type="entry name" value="HTH_MARR_2"/>
    <property type="match status" value="1"/>
</dbReference>
<keyword evidence="4" id="KW-1185">Reference proteome</keyword>
<dbReference type="RefSeq" id="WP_377341624.1">
    <property type="nucleotide sequence ID" value="NZ_JBHLUE010000017.1"/>
</dbReference>
<evidence type="ECO:0000313" key="3">
    <source>
        <dbReference type="EMBL" id="MFC0566722.1"/>
    </source>
</evidence>
<gene>
    <name evidence="3" type="ORF">ACFFHU_21595</name>
</gene>
<evidence type="ECO:0000313" key="4">
    <source>
        <dbReference type="Proteomes" id="UP001589894"/>
    </source>
</evidence>
<dbReference type="SMART" id="SM00347">
    <property type="entry name" value="HTH_MARR"/>
    <property type="match status" value="1"/>
</dbReference>
<dbReference type="InterPro" id="IPR036388">
    <property type="entry name" value="WH-like_DNA-bd_sf"/>
</dbReference>
<dbReference type="PANTHER" id="PTHR39515">
    <property type="entry name" value="CONSERVED PROTEIN"/>
    <property type="match status" value="1"/>
</dbReference>
<dbReference type="PANTHER" id="PTHR39515:SF2">
    <property type="entry name" value="HTH-TYPE TRANSCRIPTIONAL REGULATOR RV0880"/>
    <property type="match status" value="1"/>
</dbReference>
<feature type="region of interest" description="Disordered" evidence="1">
    <location>
        <begin position="144"/>
        <end position="169"/>
    </location>
</feature>
<dbReference type="Proteomes" id="UP001589894">
    <property type="component" value="Unassembled WGS sequence"/>
</dbReference>
<protein>
    <submittedName>
        <fullName evidence="3">MarR family winged helix-turn-helix transcriptional regulator</fullName>
    </submittedName>
</protein>
<feature type="domain" description="HTH marR-type" evidence="2">
    <location>
        <begin position="19"/>
        <end position="147"/>
    </location>
</feature>